<keyword evidence="1" id="KW-0732">Signal</keyword>
<accession>A0A6A6ZGN0</accession>
<proteinExistence type="predicted"/>
<evidence type="ECO:0000313" key="3">
    <source>
        <dbReference type="Proteomes" id="UP000799424"/>
    </source>
</evidence>
<feature type="signal peptide" evidence="1">
    <location>
        <begin position="1"/>
        <end position="22"/>
    </location>
</feature>
<organism evidence="2 3">
    <name type="scientific">Ophiobolus disseminans</name>
    <dbReference type="NCBI Taxonomy" id="1469910"/>
    <lineage>
        <taxon>Eukaryota</taxon>
        <taxon>Fungi</taxon>
        <taxon>Dikarya</taxon>
        <taxon>Ascomycota</taxon>
        <taxon>Pezizomycotina</taxon>
        <taxon>Dothideomycetes</taxon>
        <taxon>Pleosporomycetidae</taxon>
        <taxon>Pleosporales</taxon>
        <taxon>Pleosporineae</taxon>
        <taxon>Phaeosphaeriaceae</taxon>
        <taxon>Ophiobolus</taxon>
    </lineage>
</organism>
<evidence type="ECO:0000256" key="1">
    <source>
        <dbReference type="SAM" id="SignalP"/>
    </source>
</evidence>
<feature type="chain" id="PRO_5025503187" description="REJ domain-containing protein" evidence="1">
    <location>
        <begin position="23"/>
        <end position="109"/>
    </location>
</feature>
<gene>
    <name evidence="2" type="ORF">CC86DRAFT_387895</name>
</gene>
<name>A0A6A6ZGN0_9PLEO</name>
<dbReference type="AlphaFoldDB" id="A0A6A6ZGN0"/>
<sequence length="109" mass="11229">MAAQIAASTGSASLLLLGSGSATSSSIHAIKSARSMPTKYGSYCVRSTHGFTSLRSPSWIVLCARLSTFSHARSMASPTRAYAASPSTGAVPAPSPSWLGGWTSKYCDP</sequence>
<reference evidence="2" key="1">
    <citation type="journal article" date="2020" name="Stud. Mycol.">
        <title>101 Dothideomycetes genomes: a test case for predicting lifestyles and emergence of pathogens.</title>
        <authorList>
            <person name="Haridas S."/>
            <person name="Albert R."/>
            <person name="Binder M."/>
            <person name="Bloem J."/>
            <person name="Labutti K."/>
            <person name="Salamov A."/>
            <person name="Andreopoulos B."/>
            <person name="Baker S."/>
            <person name="Barry K."/>
            <person name="Bills G."/>
            <person name="Bluhm B."/>
            <person name="Cannon C."/>
            <person name="Castanera R."/>
            <person name="Culley D."/>
            <person name="Daum C."/>
            <person name="Ezra D."/>
            <person name="Gonzalez J."/>
            <person name="Henrissat B."/>
            <person name="Kuo A."/>
            <person name="Liang C."/>
            <person name="Lipzen A."/>
            <person name="Lutzoni F."/>
            <person name="Magnuson J."/>
            <person name="Mondo S."/>
            <person name="Nolan M."/>
            <person name="Ohm R."/>
            <person name="Pangilinan J."/>
            <person name="Park H.-J."/>
            <person name="Ramirez L."/>
            <person name="Alfaro M."/>
            <person name="Sun H."/>
            <person name="Tritt A."/>
            <person name="Yoshinaga Y."/>
            <person name="Zwiers L.-H."/>
            <person name="Turgeon B."/>
            <person name="Goodwin S."/>
            <person name="Spatafora J."/>
            <person name="Crous P."/>
            <person name="Grigoriev I."/>
        </authorList>
    </citation>
    <scope>NUCLEOTIDE SEQUENCE</scope>
    <source>
        <strain evidence="2">CBS 113818</strain>
    </source>
</reference>
<protein>
    <recommendedName>
        <fullName evidence="4">REJ domain-containing protein</fullName>
    </recommendedName>
</protein>
<evidence type="ECO:0008006" key="4">
    <source>
        <dbReference type="Google" id="ProtNLM"/>
    </source>
</evidence>
<dbReference type="Proteomes" id="UP000799424">
    <property type="component" value="Unassembled WGS sequence"/>
</dbReference>
<dbReference type="OrthoDB" id="10531884at2759"/>
<evidence type="ECO:0000313" key="2">
    <source>
        <dbReference type="EMBL" id="KAF2819859.1"/>
    </source>
</evidence>
<dbReference type="EMBL" id="MU006243">
    <property type="protein sequence ID" value="KAF2819859.1"/>
    <property type="molecule type" value="Genomic_DNA"/>
</dbReference>
<keyword evidence="3" id="KW-1185">Reference proteome</keyword>